<accession>A0A2I7N3I1</accession>
<dbReference type="EMBL" id="CP024847">
    <property type="protein sequence ID" value="AUR51021.1"/>
    <property type="molecule type" value="Genomic_DNA"/>
</dbReference>
<proteinExistence type="predicted"/>
<keyword evidence="2" id="KW-1185">Reference proteome</keyword>
<evidence type="ECO:0000313" key="1">
    <source>
        <dbReference type="EMBL" id="AUR51021.1"/>
    </source>
</evidence>
<dbReference type="Proteomes" id="UP000236655">
    <property type="component" value="Chromosome"/>
</dbReference>
<dbReference type="AlphaFoldDB" id="A0A2I7N3I1"/>
<sequence>MHTLSGCETVANGFNWPHGLAFTKDYNYAYITNINNSTTSLNSGYISKCRVNKLTASLEECSTTATGFNFPWNITTVENNAYISSPYTRSSYTNTGSISKCQINTNGNLIQCANLLSNLNQSTGISIYNNYLYYTSIVNNSTGEGKITSCQILGDGSLNACKTAVSNLYTPINIVFNNNHAYIITNKNNLYPSIYICDVNIDQTLSNCSGFSSSDQYQAIAFKQIIGL</sequence>
<protein>
    <recommendedName>
        <fullName evidence="3">DUF5050 domain-containing protein</fullName>
    </recommendedName>
</protein>
<gene>
    <name evidence="1" type="ORF">CUN60_01440</name>
</gene>
<evidence type="ECO:0008006" key="3">
    <source>
        <dbReference type="Google" id="ProtNLM"/>
    </source>
</evidence>
<evidence type="ECO:0000313" key="2">
    <source>
        <dbReference type="Proteomes" id="UP000236655"/>
    </source>
</evidence>
<dbReference type="KEGG" id="nba:CUN60_01440"/>
<reference evidence="2" key="1">
    <citation type="submission" date="2017-11" db="EMBL/GenBank/DDBJ databases">
        <authorList>
            <person name="Chan K.G."/>
            <person name="Lee L.S."/>
        </authorList>
    </citation>
    <scope>NUCLEOTIDE SEQUENCE [LARGE SCALE GENOMIC DNA]</scope>
    <source>
        <strain evidence="2">DSM 100970</strain>
    </source>
</reference>
<name>A0A2I7N3I1_9NEIS</name>
<organism evidence="1 2">
    <name type="scientific">Aquella oligotrophica</name>
    <dbReference type="NCBI Taxonomy" id="2067065"/>
    <lineage>
        <taxon>Bacteria</taxon>
        <taxon>Pseudomonadati</taxon>
        <taxon>Pseudomonadota</taxon>
        <taxon>Betaproteobacteria</taxon>
        <taxon>Neisseriales</taxon>
        <taxon>Neisseriaceae</taxon>
        <taxon>Aquella</taxon>
    </lineage>
</organism>
<dbReference type="SUPFAM" id="SSF63825">
    <property type="entry name" value="YWTD domain"/>
    <property type="match status" value="1"/>
</dbReference>